<name>A0ABU8EZS5_9BACI</name>
<dbReference type="EMBL" id="JBAWSY010000001">
    <property type="protein sequence ID" value="MEI4768054.1"/>
    <property type="molecule type" value="Genomic_DNA"/>
</dbReference>
<organism evidence="1 2">
    <name type="scientific">Psychrobacillus mangrovi</name>
    <dbReference type="NCBI Taxonomy" id="3117745"/>
    <lineage>
        <taxon>Bacteria</taxon>
        <taxon>Bacillati</taxon>
        <taxon>Bacillota</taxon>
        <taxon>Bacilli</taxon>
        <taxon>Bacillales</taxon>
        <taxon>Bacillaceae</taxon>
        <taxon>Psychrobacillus</taxon>
    </lineage>
</organism>
<dbReference type="Proteomes" id="UP001364890">
    <property type="component" value="Unassembled WGS sequence"/>
</dbReference>
<keyword evidence="2" id="KW-1185">Reference proteome</keyword>
<protein>
    <submittedName>
        <fullName evidence="1">Uncharacterized protein</fullName>
    </submittedName>
</protein>
<dbReference type="Gene3D" id="2.40.128.660">
    <property type="entry name" value="Uncharacterised protein PF15525, DUF4652"/>
    <property type="match status" value="1"/>
</dbReference>
<proteinExistence type="predicted"/>
<sequence>MFILLLPNFFTIIFTQICNYDVILYNDQFVEDTITETDNKMNSLSEWTNSTNGLKQATIARGGELAAEEGETVLVIEYLRTNDFTIKH</sequence>
<accession>A0ABU8EZS5</accession>
<evidence type="ECO:0000313" key="1">
    <source>
        <dbReference type="EMBL" id="MEI4768054.1"/>
    </source>
</evidence>
<evidence type="ECO:0000313" key="2">
    <source>
        <dbReference type="Proteomes" id="UP001364890"/>
    </source>
</evidence>
<comment type="caution">
    <text evidence="1">The sequence shown here is derived from an EMBL/GenBank/DDBJ whole genome shotgun (WGS) entry which is preliminary data.</text>
</comment>
<reference evidence="1 2" key="1">
    <citation type="submission" date="2024-01" db="EMBL/GenBank/DDBJ databases">
        <title>Seven novel Bacillus-like species.</title>
        <authorList>
            <person name="Liu G."/>
        </authorList>
    </citation>
    <scope>NUCLEOTIDE SEQUENCE [LARGE SCALE GENOMIC DNA]</scope>
    <source>
        <strain evidence="1 2">FJAT-51614</strain>
    </source>
</reference>
<gene>
    <name evidence="1" type="ORF">WAX74_00065</name>
</gene>